<dbReference type="GO" id="GO:0070824">
    <property type="term" value="C:SHREC complex"/>
    <property type="evidence" value="ECO:0007669"/>
    <property type="project" value="InterPro"/>
</dbReference>
<feature type="region of interest" description="Disordered" evidence="1">
    <location>
        <begin position="136"/>
        <end position="159"/>
    </location>
</feature>
<evidence type="ECO:0000313" key="5">
    <source>
        <dbReference type="Proteomes" id="UP000076837"/>
    </source>
</evidence>
<gene>
    <name evidence="4" type="ORF">ST47_g1494</name>
</gene>
<comment type="caution">
    <text evidence="4">The sequence shown here is derived from an EMBL/GenBank/DDBJ whole genome shotgun (WGS) entry which is preliminary data.</text>
</comment>
<dbReference type="PANTHER" id="PTHR38046:SF1">
    <property type="entry name" value="CRYPTIC LOCI REGULATOR 2"/>
    <property type="match status" value="1"/>
</dbReference>
<dbReference type="GO" id="GO:0030466">
    <property type="term" value="P:silent mating-type cassette heterochromatin formation"/>
    <property type="evidence" value="ECO:0007669"/>
    <property type="project" value="TreeGrafter"/>
</dbReference>
<dbReference type="GO" id="GO:0031934">
    <property type="term" value="C:mating-type region heterochromatin"/>
    <property type="evidence" value="ECO:0007669"/>
    <property type="project" value="TreeGrafter"/>
</dbReference>
<evidence type="ECO:0000259" key="2">
    <source>
        <dbReference type="Pfam" id="PF10383"/>
    </source>
</evidence>
<feature type="domain" description="Cryptic loci regulator 2 N-terminal" evidence="3">
    <location>
        <begin position="58"/>
        <end position="122"/>
    </location>
</feature>
<dbReference type="EMBL" id="JYNV01000068">
    <property type="protein sequence ID" value="KZM27360.1"/>
    <property type="molecule type" value="Genomic_DNA"/>
</dbReference>
<evidence type="ECO:0008006" key="6">
    <source>
        <dbReference type="Google" id="ProtNLM"/>
    </source>
</evidence>
<evidence type="ECO:0000313" key="4">
    <source>
        <dbReference type="EMBL" id="KZM27360.1"/>
    </source>
</evidence>
<protein>
    <recommendedName>
        <fullName evidence="6">Cryptic loci regulator 2 N-terminal domain-containing protein</fullName>
    </recommendedName>
</protein>
<evidence type="ECO:0000259" key="3">
    <source>
        <dbReference type="Pfam" id="PF16761"/>
    </source>
</evidence>
<name>A0A163KYU2_DIDRA</name>
<keyword evidence="5" id="KW-1185">Reference proteome</keyword>
<dbReference type="PANTHER" id="PTHR38046">
    <property type="entry name" value="CRYPTIC LOCI REGULATOR 2"/>
    <property type="match status" value="1"/>
</dbReference>
<feature type="compositionally biased region" description="Low complexity" evidence="1">
    <location>
        <begin position="136"/>
        <end position="155"/>
    </location>
</feature>
<dbReference type="STRING" id="5454.A0A163KYU2"/>
<dbReference type="InterPro" id="IPR031915">
    <property type="entry name" value="Clr2_N"/>
</dbReference>
<sequence length="718" mass="81068">MASPRRIVVLLRPGSDGDQTHVPKPGSQIQMDPPTLYLEKLGDQWMHDRNEAQPGVKYILEGLPAGYTLWQRPRAKDPKQFDKYLFGHPGRKLFDSPNRFYPHFKHLMENAGDSMGCPCTVCNGYSGVLPRCSSNSVRMRSSSGTSSTPSSRPLSVHGPAARSFTLPTQVLQARPILTAPVQYKGRPKLLGTGMDTSHIDEEGTPDVYRNLILKLRRHNEIDEPIEEPMSLDWRAEQETLPELLTKLEKEHQWVPRVGDIVLYVRELPGDTHIIRHPITRGFKMYNEQTKLWLNSPLWEAGLVGQTPVEPTTIEDICQNGEKGSNVTYSGVRVEPLPNVNNPDKSMSKRHKYIPIRHTRPFVLWKELLHQVPQEQWHSTISNALAVTSTMSLFGKYRFKGAWPDATLYCCGLYLGYEMLAVGDTVRLLPNVNHGQTTCDDILIVKSIRLQWSNLDAASDNDWDENRPYNSSVWIYGAAYSNNPARTNTEWLSNDPVRPSKVTDDYSKWFPLHPPSKELAIPYSRILDLPLLDAGREGLVEGRAYSRRHDNRIARVLDATWYWSDSRAQALDLHTINGLDVAAHDKERDPKEWRKKIKIMEGMTNNNIVPPARSSNTHGLAGRSLRGFMAPALSELPVRSQLSRATDAASLSGSMTISSATKESSVAETARKRSHIVNLDSEEYDENDKINEEIRQAMKVVEDNSHAPTKKARVTVVID</sequence>
<dbReference type="Pfam" id="PF16761">
    <property type="entry name" value="Clr2_transil"/>
    <property type="match status" value="1"/>
</dbReference>
<accession>A0A163KYU2</accession>
<proteinExistence type="predicted"/>
<dbReference type="InterPro" id="IPR038986">
    <property type="entry name" value="Clr2"/>
</dbReference>
<dbReference type="Proteomes" id="UP000076837">
    <property type="component" value="Unassembled WGS sequence"/>
</dbReference>
<dbReference type="GO" id="GO:0033553">
    <property type="term" value="C:rDNA heterochromatin"/>
    <property type="evidence" value="ECO:0007669"/>
    <property type="project" value="TreeGrafter"/>
</dbReference>
<dbReference type="InterPro" id="IPR018839">
    <property type="entry name" value="Tscrpt-silencing_Clr2_C"/>
</dbReference>
<feature type="domain" description="Cryptic loci regulator 2 C-terminal" evidence="2">
    <location>
        <begin position="408"/>
        <end position="499"/>
    </location>
</feature>
<reference evidence="4 5" key="1">
    <citation type="journal article" date="2016" name="Sci. Rep.">
        <title>Draft genome sequencing and secretome analysis of fungal phytopathogen Ascochyta rabiei provides insight into the necrotrophic effector repertoire.</title>
        <authorList>
            <person name="Verma S."/>
            <person name="Gazara R.K."/>
            <person name="Nizam S."/>
            <person name="Parween S."/>
            <person name="Chattopadhyay D."/>
            <person name="Verma P.K."/>
        </authorList>
    </citation>
    <scope>NUCLEOTIDE SEQUENCE [LARGE SCALE GENOMIC DNA]</scope>
    <source>
        <strain evidence="4 5">ArDII</strain>
    </source>
</reference>
<dbReference type="AlphaFoldDB" id="A0A163KYU2"/>
<dbReference type="Pfam" id="PF10383">
    <property type="entry name" value="Clr2"/>
    <property type="match status" value="1"/>
</dbReference>
<organism evidence="4 5">
    <name type="scientific">Didymella rabiei</name>
    <name type="common">Chickpea ascochyta blight fungus</name>
    <name type="synonym">Mycosphaerella rabiei</name>
    <dbReference type="NCBI Taxonomy" id="5454"/>
    <lineage>
        <taxon>Eukaryota</taxon>
        <taxon>Fungi</taxon>
        <taxon>Dikarya</taxon>
        <taxon>Ascomycota</taxon>
        <taxon>Pezizomycotina</taxon>
        <taxon>Dothideomycetes</taxon>
        <taxon>Pleosporomycetidae</taxon>
        <taxon>Pleosporales</taxon>
        <taxon>Pleosporineae</taxon>
        <taxon>Didymellaceae</taxon>
        <taxon>Ascochyta</taxon>
    </lineage>
</organism>
<evidence type="ECO:0000256" key="1">
    <source>
        <dbReference type="SAM" id="MobiDB-lite"/>
    </source>
</evidence>